<dbReference type="OrthoDB" id="7889095at2"/>
<keyword evidence="3" id="KW-1185">Reference proteome</keyword>
<name>A0A059FTV0_9PROT</name>
<organism evidence="2 3">
    <name type="scientific">Hyphomonas johnsonii MHS-2</name>
    <dbReference type="NCBI Taxonomy" id="1280950"/>
    <lineage>
        <taxon>Bacteria</taxon>
        <taxon>Pseudomonadati</taxon>
        <taxon>Pseudomonadota</taxon>
        <taxon>Alphaproteobacteria</taxon>
        <taxon>Hyphomonadales</taxon>
        <taxon>Hyphomonadaceae</taxon>
        <taxon>Hyphomonas</taxon>
    </lineage>
</organism>
<evidence type="ECO:0000313" key="2">
    <source>
        <dbReference type="EMBL" id="KCZ93941.1"/>
    </source>
</evidence>
<protein>
    <recommendedName>
        <fullName evidence="4">Lipoprotein</fullName>
    </recommendedName>
</protein>
<comment type="caution">
    <text evidence="2">The sequence shown here is derived from an EMBL/GenBank/DDBJ whole genome shotgun (WGS) entry which is preliminary data.</text>
</comment>
<dbReference type="RefSeq" id="WP_035612709.1">
    <property type="nucleotide sequence ID" value="NZ_ARYK01000001.1"/>
</dbReference>
<dbReference type="EMBL" id="ARYK01000001">
    <property type="protein sequence ID" value="KCZ93941.1"/>
    <property type="molecule type" value="Genomic_DNA"/>
</dbReference>
<keyword evidence="1" id="KW-0732">Signal</keyword>
<evidence type="ECO:0008006" key="4">
    <source>
        <dbReference type="Google" id="ProtNLM"/>
    </source>
</evidence>
<dbReference type="PATRIC" id="fig|1280950.3.peg.238"/>
<feature type="signal peptide" evidence="1">
    <location>
        <begin position="1"/>
        <end position="21"/>
    </location>
</feature>
<feature type="chain" id="PRO_5001573371" description="Lipoprotein" evidence="1">
    <location>
        <begin position="22"/>
        <end position="266"/>
    </location>
</feature>
<dbReference type="AlphaFoldDB" id="A0A059FTV0"/>
<gene>
    <name evidence="2" type="ORF">HJO_01160</name>
</gene>
<sequence length="266" mass="27806">MIKHVLSLCVFATVALLPAGADESGNEFCAQAPVEMVKAIEGRWTLTQGAGVALGGVIPIPLPAQAPQSVAIDVDENSGIAFLKHEGQKLAIVPVLPEQAVDQMAWLRDDEIEGLTNPGGACDWYALPVMLGSNVYALNAETAAAEAANPENKTYGLVYAGNGEADVHVCSNGKVGYSVYSSINVAEQGGDLTVGVISEDDEGAQNAARLKCATDEDVVLPATSGEMTMTLFVKFTSLNSGAGVLQFQGEQEGYRFGARAPITFAR</sequence>
<evidence type="ECO:0000313" key="3">
    <source>
        <dbReference type="Proteomes" id="UP000025171"/>
    </source>
</evidence>
<evidence type="ECO:0000256" key="1">
    <source>
        <dbReference type="SAM" id="SignalP"/>
    </source>
</evidence>
<proteinExistence type="predicted"/>
<accession>A0A059FTV0</accession>
<dbReference type="Proteomes" id="UP000025171">
    <property type="component" value="Unassembled WGS sequence"/>
</dbReference>
<reference evidence="2 3" key="1">
    <citation type="journal article" date="2014" name="Antonie Van Leeuwenhoek">
        <title>Hyphomonas beringensis sp. nov. and Hyphomonas chukchiensis sp. nov., isolated from surface seawater of the Bering Sea and Chukchi Sea.</title>
        <authorList>
            <person name="Li C."/>
            <person name="Lai Q."/>
            <person name="Li G."/>
            <person name="Dong C."/>
            <person name="Wang J."/>
            <person name="Liao Y."/>
            <person name="Shao Z."/>
        </authorList>
    </citation>
    <scope>NUCLEOTIDE SEQUENCE [LARGE SCALE GENOMIC DNA]</scope>
    <source>
        <strain evidence="2 3">MHS-2</strain>
    </source>
</reference>